<dbReference type="AlphaFoldDB" id="A0A1Y1K9F4"/>
<keyword evidence="4 8" id="KW-0863">Zinc-finger</keyword>
<keyword evidence="5" id="KW-0862">Zinc</keyword>
<evidence type="ECO:0000256" key="1">
    <source>
        <dbReference type="ARBA" id="ARBA00004123"/>
    </source>
</evidence>
<organism evidence="10">
    <name type="scientific">Photinus pyralis</name>
    <name type="common">Common eastern firefly</name>
    <name type="synonym">Lampyris pyralis</name>
    <dbReference type="NCBI Taxonomy" id="7054"/>
    <lineage>
        <taxon>Eukaryota</taxon>
        <taxon>Metazoa</taxon>
        <taxon>Ecdysozoa</taxon>
        <taxon>Arthropoda</taxon>
        <taxon>Hexapoda</taxon>
        <taxon>Insecta</taxon>
        <taxon>Pterygota</taxon>
        <taxon>Neoptera</taxon>
        <taxon>Endopterygota</taxon>
        <taxon>Coleoptera</taxon>
        <taxon>Polyphaga</taxon>
        <taxon>Elateriformia</taxon>
        <taxon>Elateroidea</taxon>
        <taxon>Lampyridae</taxon>
        <taxon>Lampyrinae</taxon>
        <taxon>Photinus</taxon>
    </lineage>
</organism>
<dbReference type="GO" id="GO:0005634">
    <property type="term" value="C:nucleus"/>
    <property type="evidence" value="ECO:0007669"/>
    <property type="project" value="UniProtKB-SubCell"/>
</dbReference>
<dbReference type="InterPro" id="IPR036236">
    <property type="entry name" value="Znf_C2H2_sf"/>
</dbReference>
<evidence type="ECO:0000256" key="8">
    <source>
        <dbReference type="PROSITE-ProRule" id="PRU00042"/>
    </source>
</evidence>
<evidence type="ECO:0000256" key="5">
    <source>
        <dbReference type="ARBA" id="ARBA00022833"/>
    </source>
</evidence>
<proteinExistence type="predicted"/>
<dbReference type="InterPro" id="IPR012934">
    <property type="entry name" value="Znf_AD"/>
</dbReference>
<protein>
    <recommendedName>
        <fullName evidence="9">C2H2-type domain-containing protein</fullName>
    </recommendedName>
</protein>
<dbReference type="EMBL" id="GEZM01088578">
    <property type="protein sequence ID" value="JAV58089.1"/>
    <property type="molecule type" value="Transcribed_RNA"/>
</dbReference>
<sequence length="262" mass="30603">MDANSIMCRLCLKLIPPNAKCHPLKEQEEILKGCLLDIVSTRHFPLIAVTFQDLTIPINPCCCEQCLQSLKSTYAFKEQCVGTERLVLQLRAKSLPFEEILNYTDGDVIKQEAEHLEIVNNVDIAFNTEISSCFIDEDTRCSTPCVNQHELTKSKHVYRCHDCAYRTKQKNVLLKHLVVHAKDYRPFKCDQCTFSARWHSLLRDHVEIHPKCFSCEKCRMRFSLMTDLARHVRDLSCKSVEDRFNLRKKSRSLWKSHWRKSI</sequence>
<comment type="subcellular location">
    <subcellularLocation>
        <location evidence="1">Nucleus</location>
    </subcellularLocation>
</comment>
<dbReference type="SMART" id="SM00868">
    <property type="entry name" value="zf-AD"/>
    <property type="match status" value="1"/>
</dbReference>
<dbReference type="InterPro" id="IPR013087">
    <property type="entry name" value="Znf_C2H2_type"/>
</dbReference>
<evidence type="ECO:0000313" key="10">
    <source>
        <dbReference type="EMBL" id="JAV58089.1"/>
    </source>
</evidence>
<keyword evidence="6" id="KW-0238">DNA-binding</keyword>
<name>A0A1Y1K9F4_PHOPY</name>
<evidence type="ECO:0000256" key="7">
    <source>
        <dbReference type="ARBA" id="ARBA00023242"/>
    </source>
</evidence>
<dbReference type="Gene3D" id="3.30.160.60">
    <property type="entry name" value="Classic Zinc Finger"/>
    <property type="match status" value="1"/>
</dbReference>
<dbReference type="PROSITE" id="PS50157">
    <property type="entry name" value="ZINC_FINGER_C2H2_2"/>
    <property type="match status" value="1"/>
</dbReference>
<reference evidence="10" key="1">
    <citation type="journal article" date="2016" name="Sci. Rep.">
        <title>Molecular characterization of firefly nuptial gifts: a multi-omics approach sheds light on postcopulatory sexual selection.</title>
        <authorList>
            <person name="Al-Wathiqui N."/>
            <person name="Fallon T.R."/>
            <person name="South A."/>
            <person name="Weng J.K."/>
            <person name="Lewis S.M."/>
        </authorList>
    </citation>
    <scope>NUCLEOTIDE SEQUENCE</scope>
</reference>
<keyword evidence="3" id="KW-0677">Repeat</keyword>
<evidence type="ECO:0000256" key="2">
    <source>
        <dbReference type="ARBA" id="ARBA00022723"/>
    </source>
</evidence>
<feature type="domain" description="C2H2-type" evidence="9">
    <location>
        <begin position="158"/>
        <end position="185"/>
    </location>
</feature>
<evidence type="ECO:0000256" key="6">
    <source>
        <dbReference type="ARBA" id="ARBA00023125"/>
    </source>
</evidence>
<dbReference type="PANTHER" id="PTHR24392:SF56">
    <property type="entry name" value="ZINC FINGER PROTEIN 510"/>
    <property type="match status" value="1"/>
</dbReference>
<dbReference type="GO" id="GO:0003677">
    <property type="term" value="F:DNA binding"/>
    <property type="evidence" value="ECO:0007669"/>
    <property type="project" value="UniProtKB-KW"/>
</dbReference>
<keyword evidence="7" id="KW-0539">Nucleus</keyword>
<evidence type="ECO:0000259" key="9">
    <source>
        <dbReference type="PROSITE" id="PS50157"/>
    </source>
</evidence>
<dbReference type="PANTHER" id="PTHR24392">
    <property type="entry name" value="ZINC FINGER PROTEIN"/>
    <property type="match status" value="1"/>
</dbReference>
<dbReference type="SUPFAM" id="SSF57667">
    <property type="entry name" value="beta-beta-alpha zinc fingers"/>
    <property type="match status" value="1"/>
</dbReference>
<dbReference type="GO" id="GO:0008270">
    <property type="term" value="F:zinc ion binding"/>
    <property type="evidence" value="ECO:0007669"/>
    <property type="project" value="UniProtKB-KW"/>
</dbReference>
<accession>A0A1Y1K9F4</accession>
<evidence type="ECO:0000256" key="4">
    <source>
        <dbReference type="ARBA" id="ARBA00022771"/>
    </source>
</evidence>
<evidence type="ECO:0000256" key="3">
    <source>
        <dbReference type="ARBA" id="ARBA00022737"/>
    </source>
</evidence>
<dbReference type="SMART" id="SM00355">
    <property type="entry name" value="ZnF_C2H2"/>
    <property type="match status" value="3"/>
</dbReference>
<keyword evidence="2" id="KW-0479">Metal-binding</keyword>